<protein>
    <submittedName>
        <fullName evidence="2">Uncharacterized protein</fullName>
    </submittedName>
</protein>
<keyword evidence="3" id="KW-1185">Reference proteome</keyword>
<evidence type="ECO:0000313" key="3">
    <source>
        <dbReference type="Proteomes" id="UP000069935"/>
    </source>
</evidence>
<dbReference type="EMBL" id="CP012401">
    <property type="protein sequence ID" value="ALG69907.1"/>
    <property type="molecule type" value="Genomic_DNA"/>
</dbReference>
<dbReference type="KEGG" id="ati:AL072_02065"/>
<proteinExistence type="predicted"/>
<dbReference type="RefSeq" id="WP_045581722.1">
    <property type="nucleotide sequence ID" value="NZ_CP012401.1"/>
</dbReference>
<keyword evidence="1" id="KW-0472">Membrane</keyword>
<name>A0AAC8ZT42_9PROT</name>
<keyword evidence="1" id="KW-1133">Transmembrane helix</keyword>
<feature type="transmembrane region" description="Helical" evidence="1">
    <location>
        <begin position="50"/>
        <end position="72"/>
    </location>
</feature>
<gene>
    <name evidence="2" type="ORF">AL072_02065</name>
</gene>
<evidence type="ECO:0000256" key="1">
    <source>
        <dbReference type="SAM" id="Phobius"/>
    </source>
</evidence>
<dbReference type="Proteomes" id="UP000069935">
    <property type="component" value="Chromosome 1"/>
</dbReference>
<sequence>MSERSFPSIFAGMLSPFLIWAGHFGAVYAINTVICARGLDRETLWGVSPAPVAVTVATLAALLCVAAVAVWAARDTGPADPDLRRFGRWLRMAGAGVAFVAILWSGLPALQLPACA</sequence>
<keyword evidence="1" id="KW-0812">Transmembrane</keyword>
<reference evidence="3" key="1">
    <citation type="submission" date="2015-08" db="EMBL/GenBank/DDBJ databases">
        <title>Complete Genome Sequence of Azospirillum thiophilum BV-S.</title>
        <authorList>
            <person name="Fomenkov A."/>
            <person name="Vincze T."/>
            <person name="Grabovich M."/>
            <person name="Dubinina G."/>
            <person name="Orlova M."/>
            <person name="Belousova E."/>
            <person name="Roberts R.J."/>
        </authorList>
    </citation>
    <scope>NUCLEOTIDE SEQUENCE [LARGE SCALE GENOMIC DNA]</scope>
    <source>
        <strain evidence="3">BV-S</strain>
    </source>
</reference>
<reference evidence="2 3" key="2">
    <citation type="journal article" date="2016" name="Genome Announc.">
        <title>Complete Genome Sequence of a Strain of Azospirillum thiophilum Isolated from a Sulfide Spring.</title>
        <authorList>
            <person name="Fomenkov A."/>
            <person name="Vincze T."/>
            <person name="Grabovich M."/>
            <person name="Anton B.P."/>
            <person name="Dubinina G."/>
            <person name="Orlova M."/>
            <person name="Belousova E."/>
            <person name="Roberts R.J."/>
        </authorList>
    </citation>
    <scope>NUCLEOTIDE SEQUENCE [LARGE SCALE GENOMIC DNA]</scope>
    <source>
        <strain evidence="2 3">BV-S</strain>
    </source>
</reference>
<organism evidence="2 3">
    <name type="scientific">Azospirillum thiophilum</name>
    <dbReference type="NCBI Taxonomy" id="528244"/>
    <lineage>
        <taxon>Bacteria</taxon>
        <taxon>Pseudomonadati</taxon>
        <taxon>Pseudomonadota</taxon>
        <taxon>Alphaproteobacteria</taxon>
        <taxon>Rhodospirillales</taxon>
        <taxon>Azospirillaceae</taxon>
        <taxon>Azospirillum</taxon>
    </lineage>
</organism>
<evidence type="ECO:0000313" key="2">
    <source>
        <dbReference type="EMBL" id="ALG69907.1"/>
    </source>
</evidence>
<dbReference type="AlphaFoldDB" id="A0AAC8ZT42"/>
<accession>A0AAC8ZT42</accession>
<feature type="transmembrane region" description="Helical" evidence="1">
    <location>
        <begin position="9"/>
        <end position="30"/>
    </location>
</feature>
<feature type="transmembrane region" description="Helical" evidence="1">
    <location>
        <begin position="92"/>
        <end position="110"/>
    </location>
</feature>